<organism evidence="1 2">
    <name type="scientific">Syphacia muris</name>
    <dbReference type="NCBI Taxonomy" id="451379"/>
    <lineage>
        <taxon>Eukaryota</taxon>
        <taxon>Metazoa</taxon>
        <taxon>Ecdysozoa</taxon>
        <taxon>Nematoda</taxon>
        <taxon>Chromadorea</taxon>
        <taxon>Rhabditida</taxon>
        <taxon>Spirurina</taxon>
        <taxon>Oxyuridomorpha</taxon>
        <taxon>Oxyuroidea</taxon>
        <taxon>Oxyuridae</taxon>
        <taxon>Syphacia</taxon>
    </lineage>
</organism>
<protein>
    <submittedName>
        <fullName evidence="2">Uncharacterized protein</fullName>
    </submittedName>
</protein>
<dbReference type="AlphaFoldDB" id="A0A0N5AGQ1"/>
<name>A0A0N5AGQ1_9BILA</name>
<accession>A0A0N5AGQ1</accession>
<keyword evidence="1" id="KW-1185">Reference proteome</keyword>
<sequence length="210" mass="24076">MSKWETAFKNIYGRTPTKRDYTLASTVVKQDLRKRHGIPSPRKKVIRTPVKIRRPRTEEMIKFIKPKRRKLIDSSDSTPLISLLNPKTLSSSDSTDGILANNPLCNKDEIKNILQALTHEPEPVASDKCLYRSPLKPFKLLKSDNFNNIAALLFNSDEDNDCDEEELKTSEEDDLEQWPDETEILTLGKELSKEGQVCAFFSSFTKLRAY</sequence>
<reference evidence="2" key="1">
    <citation type="submission" date="2017-02" db="UniProtKB">
        <authorList>
            <consortium name="WormBaseParasite"/>
        </authorList>
    </citation>
    <scope>IDENTIFICATION</scope>
</reference>
<evidence type="ECO:0000313" key="2">
    <source>
        <dbReference type="WBParaSite" id="SMUV_0000351601-mRNA-1"/>
    </source>
</evidence>
<dbReference type="WBParaSite" id="SMUV_0000351601-mRNA-1">
    <property type="protein sequence ID" value="SMUV_0000351601-mRNA-1"/>
    <property type="gene ID" value="SMUV_0000351601"/>
</dbReference>
<evidence type="ECO:0000313" key="1">
    <source>
        <dbReference type="Proteomes" id="UP000046393"/>
    </source>
</evidence>
<dbReference type="Proteomes" id="UP000046393">
    <property type="component" value="Unplaced"/>
</dbReference>
<proteinExistence type="predicted"/>